<dbReference type="HAMAP" id="MF_01147">
    <property type="entry name" value="Lgt"/>
    <property type="match status" value="1"/>
</dbReference>
<keyword evidence="8" id="KW-0449">Lipoprotein</keyword>
<feature type="transmembrane region" description="Helical" evidence="7">
    <location>
        <begin position="120"/>
        <end position="140"/>
    </location>
</feature>
<reference evidence="8 9" key="1">
    <citation type="submission" date="2019-08" db="EMBL/GenBank/DDBJ databases">
        <authorList>
            <person name="Guy L."/>
        </authorList>
    </citation>
    <scope>NUCLEOTIDE SEQUENCE [LARGE SCALE GENOMIC DNA]</scope>
    <source>
        <strain evidence="8 9">SGT-108</strain>
    </source>
</reference>
<comment type="similarity">
    <text evidence="1 7">Belongs to the Lgt family.</text>
</comment>
<dbReference type="GO" id="GO:0042158">
    <property type="term" value="P:lipoprotein biosynthetic process"/>
    <property type="evidence" value="ECO:0007669"/>
    <property type="project" value="UniProtKB-UniRule"/>
</dbReference>
<name>A0A5E4PI48_9COXI</name>
<protein>
    <recommendedName>
        <fullName evidence="7">Phosphatidylglycerol--prolipoprotein diacylglyceryl transferase</fullName>
        <ecNumber evidence="7">2.5.1.145</ecNumber>
    </recommendedName>
</protein>
<evidence type="ECO:0000256" key="3">
    <source>
        <dbReference type="ARBA" id="ARBA00022679"/>
    </source>
</evidence>
<dbReference type="KEGG" id="asip:AQUSIP_20340"/>
<keyword evidence="5 7" id="KW-1133">Transmembrane helix</keyword>
<comment type="catalytic activity">
    <reaction evidence="7">
        <text>L-cysteinyl-[prolipoprotein] + a 1,2-diacyl-sn-glycero-3-phospho-(1'-sn-glycerol) = an S-1,2-diacyl-sn-glyceryl-L-cysteinyl-[prolipoprotein] + sn-glycerol 1-phosphate + H(+)</text>
        <dbReference type="Rhea" id="RHEA:56712"/>
        <dbReference type="Rhea" id="RHEA-COMP:14679"/>
        <dbReference type="Rhea" id="RHEA-COMP:14680"/>
        <dbReference type="ChEBI" id="CHEBI:15378"/>
        <dbReference type="ChEBI" id="CHEBI:29950"/>
        <dbReference type="ChEBI" id="CHEBI:57685"/>
        <dbReference type="ChEBI" id="CHEBI:64716"/>
        <dbReference type="ChEBI" id="CHEBI:140658"/>
        <dbReference type="EC" id="2.5.1.145"/>
    </reaction>
</comment>
<feature type="transmembrane region" description="Helical" evidence="7">
    <location>
        <begin position="20"/>
        <end position="37"/>
    </location>
</feature>
<feature type="transmembrane region" description="Helical" evidence="7">
    <location>
        <begin position="174"/>
        <end position="191"/>
    </location>
</feature>
<feature type="transmembrane region" description="Helical" evidence="7">
    <location>
        <begin position="57"/>
        <end position="76"/>
    </location>
</feature>
<comment type="function">
    <text evidence="7">Catalyzes the transfer of the diacylglyceryl group from phosphatidylglycerol to the sulfhydryl group of the N-terminal cysteine of a prolipoprotein, the first step in the formation of mature lipoproteins.</text>
</comment>
<comment type="subcellular location">
    <subcellularLocation>
        <location evidence="7">Cell membrane</location>
        <topology evidence="7">Multi-pass membrane protein</topology>
    </subcellularLocation>
</comment>
<dbReference type="Proteomes" id="UP000324194">
    <property type="component" value="Chromosome 1"/>
</dbReference>
<evidence type="ECO:0000256" key="2">
    <source>
        <dbReference type="ARBA" id="ARBA00022475"/>
    </source>
</evidence>
<gene>
    <name evidence="7 8" type="primary">lgt</name>
    <name evidence="8" type="ORF">AQUSIP_20340</name>
</gene>
<keyword evidence="9" id="KW-1185">Reference proteome</keyword>
<keyword evidence="4 7" id="KW-0812">Transmembrane</keyword>
<dbReference type="UniPathway" id="UPA00664"/>
<dbReference type="PROSITE" id="PS01311">
    <property type="entry name" value="LGT"/>
    <property type="match status" value="1"/>
</dbReference>
<evidence type="ECO:0000313" key="9">
    <source>
        <dbReference type="Proteomes" id="UP000324194"/>
    </source>
</evidence>
<dbReference type="EC" id="2.5.1.145" evidence="7"/>
<evidence type="ECO:0000313" key="8">
    <source>
        <dbReference type="EMBL" id="VVC76709.1"/>
    </source>
</evidence>
<evidence type="ECO:0000256" key="4">
    <source>
        <dbReference type="ARBA" id="ARBA00022692"/>
    </source>
</evidence>
<dbReference type="OrthoDB" id="871140at2"/>
<dbReference type="EMBL" id="LR699119">
    <property type="protein sequence ID" value="VVC76709.1"/>
    <property type="molecule type" value="Genomic_DNA"/>
</dbReference>
<dbReference type="InterPro" id="IPR001640">
    <property type="entry name" value="Lgt"/>
</dbReference>
<dbReference type="Pfam" id="PF01790">
    <property type="entry name" value="LGT"/>
    <property type="match status" value="1"/>
</dbReference>
<dbReference type="RefSeq" id="WP_148340014.1">
    <property type="nucleotide sequence ID" value="NZ_LR699119.1"/>
</dbReference>
<evidence type="ECO:0000256" key="5">
    <source>
        <dbReference type="ARBA" id="ARBA00022989"/>
    </source>
</evidence>
<accession>A0A5E4PI48</accession>
<feature type="binding site" evidence="7">
    <location>
        <position position="139"/>
    </location>
    <ligand>
        <name>a 1,2-diacyl-sn-glycero-3-phospho-(1'-sn-glycerol)</name>
        <dbReference type="ChEBI" id="CHEBI:64716"/>
    </ligand>
</feature>
<organism evidence="8 9">
    <name type="scientific">Aquicella siphonis</name>
    <dbReference type="NCBI Taxonomy" id="254247"/>
    <lineage>
        <taxon>Bacteria</taxon>
        <taxon>Pseudomonadati</taxon>
        <taxon>Pseudomonadota</taxon>
        <taxon>Gammaproteobacteria</taxon>
        <taxon>Legionellales</taxon>
        <taxon>Coxiellaceae</taxon>
        <taxon>Aquicella</taxon>
    </lineage>
</organism>
<keyword evidence="2 7" id="KW-1003">Cell membrane</keyword>
<feature type="transmembrane region" description="Helical" evidence="7">
    <location>
        <begin position="239"/>
        <end position="255"/>
    </location>
</feature>
<dbReference type="PANTHER" id="PTHR30589:SF0">
    <property type="entry name" value="PHOSPHATIDYLGLYCEROL--PROLIPOPROTEIN DIACYLGLYCERYL TRANSFERASE"/>
    <property type="match status" value="1"/>
</dbReference>
<comment type="pathway">
    <text evidence="7">Protein modification; lipoprotein biosynthesis (diacylglyceryl transfer).</text>
</comment>
<dbReference type="PANTHER" id="PTHR30589">
    <property type="entry name" value="PROLIPOPROTEIN DIACYLGLYCERYL TRANSFERASE"/>
    <property type="match status" value="1"/>
</dbReference>
<feature type="transmembrane region" description="Helical" evidence="7">
    <location>
        <begin position="96"/>
        <end position="113"/>
    </location>
</feature>
<dbReference type="AlphaFoldDB" id="A0A5E4PI48"/>
<evidence type="ECO:0000256" key="6">
    <source>
        <dbReference type="ARBA" id="ARBA00023136"/>
    </source>
</evidence>
<evidence type="ECO:0000256" key="1">
    <source>
        <dbReference type="ARBA" id="ARBA00007150"/>
    </source>
</evidence>
<dbReference type="NCBIfam" id="TIGR00544">
    <property type="entry name" value="lgt"/>
    <property type="match status" value="1"/>
</dbReference>
<feature type="transmembrane region" description="Helical" evidence="7">
    <location>
        <begin position="198"/>
        <end position="219"/>
    </location>
</feature>
<dbReference type="GO" id="GO:0005886">
    <property type="term" value="C:plasma membrane"/>
    <property type="evidence" value="ECO:0007669"/>
    <property type="project" value="UniProtKB-SubCell"/>
</dbReference>
<proteinExistence type="inferred from homology"/>
<dbReference type="GO" id="GO:0008961">
    <property type="term" value="F:phosphatidylglycerol-prolipoprotein diacylglyceryl transferase activity"/>
    <property type="evidence" value="ECO:0007669"/>
    <property type="project" value="UniProtKB-UniRule"/>
</dbReference>
<sequence length="262" mass="29366">MLTYPAIDPVAFHIASWPVYWYGLMYLIGFLAGWALLSLRTRYSPRGFTQDQVSDIAFYTALGAIIGGRLGYMFFYDWKVLFSDPLLIFQTWKGGMSFHGGLLGVLIAMMLFARKAKKPFLALTDFIAPVVPIGLGAGRIGNFINGELWGRITDVSWGMIFPHGGPLPRHPSQLYEFSMEGVLLFLILFVYSWKPRPLGAVSGLFALFYGLFRCIAEFFREPDAQIGYLFGGMTEGQLLSIPLILAGLLLLLWSYKKGKMVT</sequence>
<keyword evidence="6 7" id="KW-0472">Membrane</keyword>
<evidence type="ECO:0000256" key="7">
    <source>
        <dbReference type="HAMAP-Rule" id="MF_01147"/>
    </source>
</evidence>
<keyword evidence="3 7" id="KW-0808">Transferase</keyword>